<evidence type="ECO:0000256" key="1">
    <source>
        <dbReference type="ARBA" id="ARBA00037217"/>
    </source>
</evidence>
<accession>A0A143QNB9</accession>
<evidence type="ECO:0000256" key="2">
    <source>
        <dbReference type="ARBA" id="ARBA00038825"/>
    </source>
</evidence>
<evidence type="ECO:0000259" key="4">
    <source>
        <dbReference type="Pfam" id="PF01593"/>
    </source>
</evidence>
<protein>
    <recommendedName>
        <fullName evidence="3">Pyridine nucleotide-disulfide oxidoreductase domain-containing protein 2</fullName>
    </recommendedName>
</protein>
<dbReference type="Pfam" id="PF01593">
    <property type="entry name" value="Amino_oxidase"/>
    <property type="match status" value="1"/>
</dbReference>
<keyword evidence="6" id="KW-1185">Reference proteome</keyword>
<dbReference type="Proteomes" id="UP000076038">
    <property type="component" value="Chromosome"/>
</dbReference>
<evidence type="ECO:0000256" key="3">
    <source>
        <dbReference type="ARBA" id="ARBA00040298"/>
    </source>
</evidence>
<dbReference type="Gene3D" id="3.50.50.60">
    <property type="entry name" value="FAD/NAD(P)-binding domain"/>
    <property type="match status" value="2"/>
</dbReference>
<reference evidence="6" key="2">
    <citation type="submission" date="2016-04" db="EMBL/GenBank/DDBJ databases">
        <title>Complete Genome and Plasmid Sequences for Rhodococcus fascians D188 and Draft Sequences for Rhodococcus spp. Isolates PBTS 1 and PBTS 2.</title>
        <authorList>
            <person name="Stamer R."/>
            <person name="Vereecke D."/>
            <person name="Zhang Y."/>
            <person name="Schilkey F."/>
            <person name="Devitt N."/>
            <person name="Randall J."/>
        </authorList>
    </citation>
    <scope>NUCLEOTIDE SEQUENCE [LARGE SCALE GENOMIC DNA]</scope>
    <source>
        <strain evidence="6">PBTS2</strain>
    </source>
</reference>
<keyword evidence="5" id="KW-0560">Oxidoreductase</keyword>
<dbReference type="AlphaFoldDB" id="A0A143QNB9"/>
<dbReference type="GO" id="GO:0016491">
    <property type="term" value="F:oxidoreductase activity"/>
    <property type="evidence" value="ECO:0007669"/>
    <property type="project" value="UniProtKB-KW"/>
</dbReference>
<reference evidence="5 6" key="1">
    <citation type="journal article" date="2016" name="Genome Announc.">
        <title>Complete Genome and Plasmid Sequences for Rhodococcus fascians D188 and Draft Sequences for Rhodococcus Isolates PBTS 1 and PBTS 2.</title>
        <authorList>
            <person name="Stamler R.A."/>
            <person name="Vereecke D."/>
            <person name="Zhang Y."/>
            <person name="Schilkey F."/>
            <person name="Devitt N."/>
            <person name="Randall J.J."/>
        </authorList>
    </citation>
    <scope>NUCLEOTIDE SEQUENCE [LARGE SCALE GENOMIC DNA]</scope>
    <source>
        <strain evidence="5 6">PBTS2</strain>
    </source>
</reference>
<dbReference type="PANTHER" id="PTHR10668:SF105">
    <property type="entry name" value="DEHYDROGENASE-RELATED"/>
    <property type="match status" value="1"/>
</dbReference>
<comment type="function">
    <text evidence="1">Probable oxidoreductase that may play a role as regulator of mitochondrial function.</text>
</comment>
<evidence type="ECO:0000313" key="6">
    <source>
        <dbReference type="Proteomes" id="UP000076038"/>
    </source>
</evidence>
<dbReference type="InterPro" id="IPR002937">
    <property type="entry name" value="Amino_oxidase"/>
</dbReference>
<feature type="domain" description="Amine oxidase" evidence="4">
    <location>
        <begin position="17"/>
        <end position="505"/>
    </location>
</feature>
<sequence>MTTTEVDAVVIGSGHNGLVAAAAMADAGWDVVILEAAELPGGAVRSAELVPGFTSDLFSAFYPLAVSSPAMTALELECHGLTWSHSPTVYGHARSPEDTDAPVVHHDVEATAALLREHDVRDGDTWLRLFEQWERIRTPLLGSLFGPFPPVLPAARLARTLGVSETLRFVRFAALPARVMAHELFHSEAARCLLLGNAMHGDVPTDAPVSGMMGYLLTMLAQDVGYPAPVGGSSALTDALIRRAQASGAVLTCSRPVESIDVRGGRARAVHTTGGETFRARRAIVADVSAPALYGSLLPFDAVPRRVHDDLRTFEWDTPVVKLNYALDRRIPWRSASLADAGTVHLGADDNGLVHWAADLTTGVLPQSPFMLFGQMTTADRSRSPEGTESAWAYTHLPRGVVDDAAAETVADRVDQVLEQHAPGFADSVVGRVVQRPSDLHGADANLHGGAVNGGTAQLQQQLIFRPTPGLGRAETPVEGLFLGSASAHPGGGVHGAAGANAARAALGQRGASGWARKKVTSALIEFLTR</sequence>
<dbReference type="RefSeq" id="WP_048319615.1">
    <property type="nucleotide sequence ID" value="NZ_CP015220.1"/>
</dbReference>
<gene>
    <name evidence="5" type="primary">carA2</name>
    <name evidence="5" type="ORF">A3Q41_03015</name>
</gene>
<dbReference type="SUPFAM" id="SSF51905">
    <property type="entry name" value="FAD/NAD(P)-binding domain"/>
    <property type="match status" value="1"/>
</dbReference>
<proteinExistence type="predicted"/>
<dbReference type="PATRIC" id="fig|1653479.3.peg.3051"/>
<evidence type="ECO:0000313" key="5">
    <source>
        <dbReference type="EMBL" id="AMY24306.1"/>
    </source>
</evidence>
<organism evidence="5 6">
    <name type="scientific">Rhodococcoides fascians</name>
    <name type="common">Rhodococcus fascians</name>
    <dbReference type="NCBI Taxonomy" id="1828"/>
    <lineage>
        <taxon>Bacteria</taxon>
        <taxon>Bacillati</taxon>
        <taxon>Actinomycetota</taxon>
        <taxon>Actinomycetes</taxon>
        <taxon>Mycobacteriales</taxon>
        <taxon>Nocardiaceae</taxon>
        <taxon>Rhodococcoides</taxon>
    </lineage>
</organism>
<name>A0A143QNB9_RHOFA</name>
<dbReference type="EMBL" id="CP015220">
    <property type="protein sequence ID" value="AMY24306.1"/>
    <property type="molecule type" value="Genomic_DNA"/>
</dbReference>
<dbReference type="PANTHER" id="PTHR10668">
    <property type="entry name" value="PHYTOENE DEHYDROGENASE"/>
    <property type="match status" value="1"/>
</dbReference>
<dbReference type="OrthoDB" id="833207at2"/>
<dbReference type="KEGG" id="rhs:A3Q41_03015"/>
<dbReference type="InterPro" id="IPR036188">
    <property type="entry name" value="FAD/NAD-bd_sf"/>
</dbReference>
<comment type="subunit">
    <text evidence="2">Interacts with COX5B; this interaction may contribute to localize PYROXD2 to the inner face of the inner mitochondrial membrane.</text>
</comment>